<evidence type="ECO:0000256" key="2">
    <source>
        <dbReference type="ARBA" id="ARBA00008017"/>
    </source>
</evidence>
<organism evidence="10 11">
    <name type="scientific">Nitrospira japonica</name>
    <dbReference type="NCBI Taxonomy" id="1325564"/>
    <lineage>
        <taxon>Bacteria</taxon>
        <taxon>Pseudomonadati</taxon>
        <taxon>Nitrospirota</taxon>
        <taxon>Nitrospiria</taxon>
        <taxon>Nitrospirales</taxon>
        <taxon>Nitrospiraceae</taxon>
        <taxon>Nitrospira</taxon>
    </lineage>
</organism>
<dbReference type="Gene3D" id="3.30.70.100">
    <property type="match status" value="1"/>
</dbReference>
<dbReference type="InterPro" id="IPR006685">
    <property type="entry name" value="MscS_channel_2nd"/>
</dbReference>
<dbReference type="GO" id="GO:0005886">
    <property type="term" value="C:plasma membrane"/>
    <property type="evidence" value="ECO:0007669"/>
    <property type="project" value="UniProtKB-SubCell"/>
</dbReference>
<feature type="transmembrane region" description="Helical" evidence="7">
    <location>
        <begin position="327"/>
        <end position="348"/>
    </location>
</feature>
<dbReference type="InterPro" id="IPR010920">
    <property type="entry name" value="LSM_dom_sf"/>
</dbReference>
<name>A0A1W1I855_9BACT</name>
<proteinExistence type="inferred from homology"/>
<dbReference type="SUPFAM" id="SSF50182">
    <property type="entry name" value="Sm-like ribonucleoproteins"/>
    <property type="match status" value="1"/>
</dbReference>
<dbReference type="STRING" id="1325564.NSJP_2872"/>
<evidence type="ECO:0000256" key="4">
    <source>
        <dbReference type="ARBA" id="ARBA00022692"/>
    </source>
</evidence>
<dbReference type="KEGG" id="nja:NSJP_2872"/>
<accession>A0A1W1I855</accession>
<feature type="domain" description="Mechanosensitive ion channel MscS" evidence="8">
    <location>
        <begin position="377"/>
        <end position="442"/>
    </location>
</feature>
<keyword evidence="6 7" id="KW-0472">Membrane</keyword>
<dbReference type="AlphaFoldDB" id="A0A1W1I855"/>
<comment type="subcellular location">
    <subcellularLocation>
        <location evidence="1">Cell membrane</location>
        <topology evidence="1">Multi-pass membrane protein</topology>
    </subcellularLocation>
</comment>
<evidence type="ECO:0000256" key="5">
    <source>
        <dbReference type="ARBA" id="ARBA00022989"/>
    </source>
</evidence>
<dbReference type="SUPFAM" id="SSF82861">
    <property type="entry name" value="Mechanosensitive channel protein MscS (YggB), transmembrane region"/>
    <property type="match status" value="1"/>
</dbReference>
<gene>
    <name evidence="10" type="ORF">NSJP_2872</name>
</gene>
<evidence type="ECO:0000313" key="10">
    <source>
        <dbReference type="EMBL" id="SLM49039.1"/>
    </source>
</evidence>
<reference evidence="10 11" key="1">
    <citation type="submission" date="2017-03" db="EMBL/GenBank/DDBJ databases">
        <authorList>
            <person name="Afonso C.L."/>
            <person name="Miller P.J."/>
            <person name="Scott M.A."/>
            <person name="Spackman E."/>
            <person name="Goraichik I."/>
            <person name="Dimitrov K.M."/>
            <person name="Suarez D.L."/>
            <person name="Swayne D.E."/>
        </authorList>
    </citation>
    <scope>NUCLEOTIDE SEQUENCE [LARGE SCALE GENOMIC DNA]</scope>
    <source>
        <strain evidence="10">Genome sequencing of Nitrospira japonica strain NJ11</strain>
    </source>
</reference>
<feature type="transmembrane region" description="Helical" evidence="7">
    <location>
        <begin position="295"/>
        <end position="315"/>
    </location>
</feature>
<evidence type="ECO:0000256" key="1">
    <source>
        <dbReference type="ARBA" id="ARBA00004651"/>
    </source>
</evidence>
<dbReference type="Pfam" id="PF21082">
    <property type="entry name" value="MS_channel_3rd"/>
    <property type="match status" value="1"/>
</dbReference>
<dbReference type="InterPro" id="IPR023408">
    <property type="entry name" value="MscS_beta-dom_sf"/>
</dbReference>
<dbReference type="RefSeq" id="WP_080887340.1">
    <property type="nucleotide sequence ID" value="NZ_LT828648.1"/>
</dbReference>
<dbReference type="EMBL" id="LT828648">
    <property type="protein sequence ID" value="SLM49039.1"/>
    <property type="molecule type" value="Genomic_DNA"/>
</dbReference>
<feature type="transmembrane region" description="Helical" evidence="7">
    <location>
        <begin position="354"/>
        <end position="373"/>
    </location>
</feature>
<evidence type="ECO:0000256" key="6">
    <source>
        <dbReference type="ARBA" id="ARBA00023136"/>
    </source>
</evidence>
<evidence type="ECO:0000256" key="7">
    <source>
        <dbReference type="SAM" id="Phobius"/>
    </source>
</evidence>
<dbReference type="GO" id="GO:0008381">
    <property type="term" value="F:mechanosensitive monoatomic ion channel activity"/>
    <property type="evidence" value="ECO:0007669"/>
    <property type="project" value="UniProtKB-ARBA"/>
</dbReference>
<keyword evidence="11" id="KW-1185">Reference proteome</keyword>
<feature type="transmembrane region" description="Helical" evidence="7">
    <location>
        <begin position="215"/>
        <end position="243"/>
    </location>
</feature>
<evidence type="ECO:0000313" key="11">
    <source>
        <dbReference type="Proteomes" id="UP000192042"/>
    </source>
</evidence>
<dbReference type="InterPro" id="IPR049278">
    <property type="entry name" value="MS_channel_C"/>
</dbReference>
<evidence type="ECO:0000259" key="8">
    <source>
        <dbReference type="Pfam" id="PF00924"/>
    </source>
</evidence>
<dbReference type="Gene3D" id="1.10.287.1260">
    <property type="match status" value="1"/>
</dbReference>
<dbReference type="OrthoDB" id="9775207at2"/>
<dbReference type="Pfam" id="PF00924">
    <property type="entry name" value="MS_channel_2nd"/>
    <property type="match status" value="1"/>
</dbReference>
<dbReference type="InterPro" id="IPR011014">
    <property type="entry name" value="MscS_channel_TM-2"/>
</dbReference>
<dbReference type="PANTHER" id="PTHR30566:SF5">
    <property type="entry name" value="MECHANOSENSITIVE ION CHANNEL PROTEIN 1, MITOCHONDRIAL-RELATED"/>
    <property type="match status" value="1"/>
</dbReference>
<dbReference type="PANTHER" id="PTHR30566">
    <property type="entry name" value="YNAI-RELATED MECHANOSENSITIVE ION CHANNEL"/>
    <property type="match status" value="1"/>
</dbReference>
<sequence>MNWLKGVMPLAVIGSVVVLVSVVRMEPVMAESETAQPTFKELMERKAKANANAGPEVAAGMPDDALGRGTPRSSVQGYLKAAGERNYTRAAEFLDLRNLPTGLSESQGPELARELKIVLDRTLWIDVETLSANPEGESNDNLPVVRERIGGLSIEGKTYDLLMQRVPRGDGVYIWKFSSLTVAEIPMLYQQFGYGPLEHVLPAWLFDVSILGVHLVVWAVAVVISILLIPVARLVTWLLVSLLGAVRADLAQQFTQYFRGPFTLLVWTVLGREAIGLIGPSVAVRALGQARTVQVIALAWFLLRFVDFAAHRIGINLDHQGLSGSRVLLVPVARLIKVLALAGAILLWLDNAGYKVTTLLAGLSISGVAVALASQKTLENIFGALTLFTSRPVKVGDFCRFGDKVGTIEEIGLRATRIRTLDRTVITVANAEFANLHLDNYSERDRFWYHPTLQLRYETTPDQIRYILIEVRKMLYAHPKIVSEPLHVRFKGFGAYSLDIDVFAYIGVTNYTESLEIAEDLNLRIMDVIAAAGSDFAFPSEVQYSLPGKPFDEERAKAVTAAVKDWKSKRELYLPDFPSDKIAALKSTLAYPPEGSPHYAQAKA</sequence>
<keyword evidence="4 7" id="KW-0812">Transmembrane</keyword>
<dbReference type="Proteomes" id="UP000192042">
    <property type="component" value="Chromosome I"/>
</dbReference>
<dbReference type="SUPFAM" id="SSF82689">
    <property type="entry name" value="Mechanosensitive channel protein MscS (YggB), C-terminal domain"/>
    <property type="match status" value="1"/>
</dbReference>
<keyword evidence="3" id="KW-1003">Cell membrane</keyword>
<keyword evidence="5 7" id="KW-1133">Transmembrane helix</keyword>
<comment type="similarity">
    <text evidence="2">Belongs to the MscS (TC 1.A.23) family.</text>
</comment>
<dbReference type="Gene3D" id="2.30.30.60">
    <property type="match status" value="1"/>
</dbReference>
<evidence type="ECO:0000256" key="3">
    <source>
        <dbReference type="ARBA" id="ARBA00022475"/>
    </source>
</evidence>
<dbReference type="InterPro" id="IPR011066">
    <property type="entry name" value="MscS_channel_C_sf"/>
</dbReference>
<feature type="domain" description="Mechanosensitive ion channel MscS C-terminal" evidence="9">
    <location>
        <begin position="454"/>
        <end position="535"/>
    </location>
</feature>
<protein>
    <submittedName>
        <fullName evidence="10">Putative MscS Mechanosensitive ion channel</fullName>
    </submittedName>
</protein>
<evidence type="ECO:0000259" key="9">
    <source>
        <dbReference type="Pfam" id="PF21082"/>
    </source>
</evidence>